<dbReference type="Pfam" id="PF01904">
    <property type="entry name" value="DUF72"/>
    <property type="match status" value="1"/>
</dbReference>
<evidence type="ECO:0000256" key="1">
    <source>
        <dbReference type="SAM" id="MobiDB-lite"/>
    </source>
</evidence>
<sequence>MHEEALRDPPRSPSEETPHQDQEEQRLARAAALAACAPVPARIGNALAGTAGWTDPTLVKSHRFYPKGVSSPAERLKFYASQFPVVEVNSSYYALPRPGMVAQWIERTPPDFVFNVKAFAPLTQHPVEPARLPPDVQGALPASLFDRRRLYPADLPAETRDALWERFRMAVDPLRQAGKLGYVLFQFPPWFTATRGNVRVIEECRRRMEGLPFAVELRHGSWGMPGRIERVVDLLRDLGAFYVIVDEPQGKQNSMPPTALVADPRLAVVRFHGRREETWDAPVGVNEKFRYVYDPVELAPWAETVARISQEAEQVHAIFNNCVSDHAVVGARGLMALLARRSAALADEAAPVPVSSAVH</sequence>
<dbReference type="SUPFAM" id="SSF117396">
    <property type="entry name" value="TM1631-like"/>
    <property type="match status" value="1"/>
</dbReference>
<comment type="caution">
    <text evidence="2">The sequence shown here is derived from an EMBL/GenBank/DDBJ whole genome shotgun (WGS) entry which is preliminary data.</text>
</comment>
<protein>
    <submittedName>
        <fullName evidence="2">DUF72 domain-containing protein</fullName>
    </submittedName>
</protein>
<dbReference type="RefSeq" id="WP_272094922.1">
    <property type="nucleotide sequence ID" value="NZ_JAQNDK010000001.1"/>
</dbReference>
<dbReference type="PANTHER" id="PTHR30348:SF13">
    <property type="entry name" value="UPF0759 PROTEIN YUNF"/>
    <property type="match status" value="1"/>
</dbReference>
<dbReference type="PANTHER" id="PTHR30348">
    <property type="entry name" value="UNCHARACTERIZED PROTEIN YECE"/>
    <property type="match status" value="1"/>
</dbReference>
<dbReference type="Gene3D" id="3.20.20.410">
    <property type="entry name" value="Protein of unknown function UPF0759"/>
    <property type="match status" value="1"/>
</dbReference>
<accession>A0ABT5BVG8</accession>
<dbReference type="InterPro" id="IPR002763">
    <property type="entry name" value="DUF72"/>
</dbReference>
<dbReference type="Proteomes" id="UP001217485">
    <property type="component" value="Unassembled WGS sequence"/>
</dbReference>
<evidence type="ECO:0000313" key="3">
    <source>
        <dbReference type="Proteomes" id="UP001217485"/>
    </source>
</evidence>
<name>A0ABT5BVG8_9BACT</name>
<evidence type="ECO:0000313" key="2">
    <source>
        <dbReference type="EMBL" id="MDC0678150.1"/>
    </source>
</evidence>
<feature type="region of interest" description="Disordered" evidence="1">
    <location>
        <begin position="1"/>
        <end position="24"/>
    </location>
</feature>
<gene>
    <name evidence="2" type="ORF">POL72_10430</name>
</gene>
<dbReference type="EMBL" id="JAQNDK010000001">
    <property type="protein sequence ID" value="MDC0678150.1"/>
    <property type="molecule type" value="Genomic_DNA"/>
</dbReference>
<organism evidence="2 3">
    <name type="scientific">Sorangium atrum</name>
    <dbReference type="NCBI Taxonomy" id="2995308"/>
    <lineage>
        <taxon>Bacteria</taxon>
        <taxon>Pseudomonadati</taxon>
        <taxon>Myxococcota</taxon>
        <taxon>Polyangia</taxon>
        <taxon>Polyangiales</taxon>
        <taxon>Polyangiaceae</taxon>
        <taxon>Sorangium</taxon>
    </lineage>
</organism>
<keyword evidence="3" id="KW-1185">Reference proteome</keyword>
<proteinExistence type="predicted"/>
<reference evidence="2 3" key="1">
    <citation type="submission" date="2023-01" db="EMBL/GenBank/DDBJ databases">
        <title>Minimal conservation of predation-associated metabolite biosynthetic gene clusters underscores biosynthetic potential of Myxococcota including descriptions for ten novel species: Archangium lansinium sp. nov., Myxococcus landrumus sp. nov., Nannocystis bai.</title>
        <authorList>
            <person name="Ahearne A."/>
            <person name="Stevens C."/>
            <person name="Dowd S."/>
        </authorList>
    </citation>
    <scope>NUCLEOTIDE SEQUENCE [LARGE SCALE GENOMIC DNA]</scope>
    <source>
        <strain evidence="2 3">WIWO2</strain>
    </source>
</reference>
<dbReference type="InterPro" id="IPR036520">
    <property type="entry name" value="UPF0759_sf"/>
</dbReference>